<comment type="similarity">
    <text evidence="7">Belongs to the FtsQ/DivIB family. FtsQ subfamily.</text>
</comment>
<gene>
    <name evidence="7" type="primary">ftsQ</name>
    <name evidence="9" type="ORF">CCR87_15175</name>
</gene>
<keyword evidence="5 7" id="KW-1133">Transmembrane helix</keyword>
<dbReference type="AlphaFoldDB" id="A0A934TN74"/>
<evidence type="ECO:0000256" key="6">
    <source>
        <dbReference type="ARBA" id="ARBA00023306"/>
    </source>
</evidence>
<evidence type="ECO:0000259" key="8">
    <source>
        <dbReference type="Pfam" id="PF03799"/>
    </source>
</evidence>
<dbReference type="GO" id="GO:0043093">
    <property type="term" value="P:FtsZ-dependent cytokinesis"/>
    <property type="evidence" value="ECO:0007669"/>
    <property type="project" value="UniProtKB-UniRule"/>
</dbReference>
<evidence type="ECO:0000256" key="2">
    <source>
        <dbReference type="ARBA" id="ARBA00022519"/>
    </source>
</evidence>
<evidence type="ECO:0000256" key="5">
    <source>
        <dbReference type="ARBA" id="ARBA00022989"/>
    </source>
</evidence>
<keyword evidence="6 7" id="KW-0131">Cell cycle</keyword>
<dbReference type="InterPro" id="IPR005548">
    <property type="entry name" value="Cell_div_FtsQ/DivIB_C"/>
</dbReference>
<proteinExistence type="inferred from homology"/>
<evidence type="ECO:0000313" key="9">
    <source>
        <dbReference type="EMBL" id="MBK5928656.1"/>
    </source>
</evidence>
<keyword evidence="7" id="KW-0472">Membrane</keyword>
<dbReference type="GO" id="GO:0032153">
    <property type="term" value="C:cell division site"/>
    <property type="evidence" value="ECO:0007669"/>
    <property type="project" value="UniProtKB-UniRule"/>
</dbReference>
<dbReference type="PANTHER" id="PTHR35851">
    <property type="entry name" value="CELL DIVISION PROTEIN FTSQ"/>
    <property type="match status" value="1"/>
</dbReference>
<comment type="subcellular location">
    <subcellularLocation>
        <location evidence="7">Cell inner membrane</location>
        <topology evidence="7">Single-pass type II membrane protein</topology>
    </subcellularLocation>
    <text evidence="7">Localizes to the division septum.</text>
</comment>
<feature type="domain" description="Cell division protein FtsQ/DivIB C-terminal" evidence="8">
    <location>
        <begin position="121"/>
        <end position="235"/>
    </location>
</feature>
<dbReference type="InterPro" id="IPR045335">
    <property type="entry name" value="FtsQ_C_sf"/>
</dbReference>
<sequence>MVRVLVRVGLPAWLLVMVVGALASDADRRAWVGAQWEGVQSSLATRPEFQIAGLAVSGASPTVEVAVRAMAPQDWPVSSFGLDLEALRAEIETLDAVARADLRVGIDRRLAISVTERVPAAVWSTGDGLVLLDADGHRTARLLAREGRADLPLLGGSGAAAAVPEALALMAAAAPLWRDIIGLVRVGERRWDVVLTGDRRILLPETGAVAALERVLAQDQSQELLSRDVVQVDMRLPGRPTVRMSDAAVAELRRIRAAAAAMAASEGGQTAGGAMR</sequence>
<evidence type="ECO:0000256" key="7">
    <source>
        <dbReference type="HAMAP-Rule" id="MF_00911"/>
    </source>
</evidence>
<dbReference type="HAMAP" id="MF_00911">
    <property type="entry name" value="FtsQ_subfam"/>
    <property type="match status" value="1"/>
</dbReference>
<keyword evidence="10" id="KW-1185">Reference proteome</keyword>
<reference evidence="9" key="1">
    <citation type="submission" date="2017-05" db="EMBL/GenBank/DDBJ databases">
        <authorList>
            <person name="Imhoff J.F."/>
            <person name="Rahn T."/>
            <person name="Kuenzel S."/>
            <person name="Neulinger S.C."/>
        </authorList>
    </citation>
    <scope>NUCLEOTIDE SEQUENCE</scope>
    <source>
        <strain evidence="9">LMG 28126</strain>
    </source>
</reference>
<comment type="function">
    <text evidence="7">Essential cell division protein.</text>
</comment>
<accession>A0A934TN74</accession>
<reference evidence="9" key="2">
    <citation type="journal article" date="2020" name="Microorganisms">
        <title>Osmotic Adaptation and Compatible Solute Biosynthesis of Phototrophic Bacteria as Revealed from Genome Analyses.</title>
        <authorList>
            <person name="Imhoff J.F."/>
            <person name="Rahn T."/>
            <person name="Kunzel S."/>
            <person name="Keller A."/>
            <person name="Neulinger S.C."/>
        </authorList>
    </citation>
    <scope>NUCLEOTIDE SEQUENCE</scope>
    <source>
        <strain evidence="9">LMG 28126</strain>
    </source>
</reference>
<evidence type="ECO:0000313" key="10">
    <source>
        <dbReference type="Proteomes" id="UP000706333"/>
    </source>
</evidence>
<dbReference type="GO" id="GO:0090529">
    <property type="term" value="P:cell septum assembly"/>
    <property type="evidence" value="ECO:0007669"/>
    <property type="project" value="InterPro"/>
</dbReference>
<dbReference type="EMBL" id="NHSD01000318">
    <property type="protein sequence ID" value="MBK5928656.1"/>
    <property type="molecule type" value="Genomic_DNA"/>
</dbReference>
<dbReference type="Gene3D" id="3.40.50.11690">
    <property type="entry name" value="Cell division protein FtsQ/DivIB"/>
    <property type="match status" value="1"/>
</dbReference>
<dbReference type="GO" id="GO:0005886">
    <property type="term" value="C:plasma membrane"/>
    <property type="evidence" value="ECO:0007669"/>
    <property type="project" value="UniProtKB-SubCell"/>
</dbReference>
<keyword evidence="3 7" id="KW-0132">Cell division</keyword>
<dbReference type="Pfam" id="PF03799">
    <property type="entry name" value="FtsQ_DivIB_C"/>
    <property type="match status" value="1"/>
</dbReference>
<keyword evidence="2 7" id="KW-0997">Cell inner membrane</keyword>
<name>A0A934TN74_9RHOB</name>
<evidence type="ECO:0000256" key="1">
    <source>
        <dbReference type="ARBA" id="ARBA00022475"/>
    </source>
</evidence>
<dbReference type="PANTHER" id="PTHR35851:SF1">
    <property type="entry name" value="CELL DIVISION PROTEIN FTSQ"/>
    <property type="match status" value="1"/>
</dbReference>
<organism evidence="9 10">
    <name type="scientific">Rhodobaculum claviforme</name>
    <dbReference type="NCBI Taxonomy" id="1549854"/>
    <lineage>
        <taxon>Bacteria</taxon>
        <taxon>Pseudomonadati</taxon>
        <taxon>Pseudomonadota</taxon>
        <taxon>Alphaproteobacteria</taxon>
        <taxon>Rhodobacterales</taxon>
        <taxon>Paracoccaceae</taxon>
        <taxon>Rhodobaculum</taxon>
    </lineage>
</organism>
<comment type="caution">
    <text evidence="9">The sequence shown here is derived from an EMBL/GenBank/DDBJ whole genome shotgun (WGS) entry which is preliminary data.</text>
</comment>
<dbReference type="Proteomes" id="UP000706333">
    <property type="component" value="Unassembled WGS sequence"/>
</dbReference>
<dbReference type="InterPro" id="IPR026579">
    <property type="entry name" value="FtsQ"/>
</dbReference>
<evidence type="ECO:0000256" key="4">
    <source>
        <dbReference type="ARBA" id="ARBA00022692"/>
    </source>
</evidence>
<evidence type="ECO:0000256" key="3">
    <source>
        <dbReference type="ARBA" id="ARBA00022618"/>
    </source>
</evidence>
<protein>
    <recommendedName>
        <fullName evidence="7">Cell division protein FtsQ</fullName>
    </recommendedName>
</protein>
<keyword evidence="1 7" id="KW-1003">Cell membrane</keyword>
<keyword evidence="4 7" id="KW-0812">Transmembrane</keyword>